<name>W9QQC4_9ROSA</name>
<evidence type="ECO:0000259" key="3">
    <source>
        <dbReference type="Pfam" id="PF03107"/>
    </source>
</evidence>
<protein>
    <recommendedName>
        <fullName evidence="3">DC1 domain-containing protein</fullName>
    </recommendedName>
</protein>
<keyword evidence="5" id="KW-1185">Reference proteome</keyword>
<dbReference type="eggNOG" id="ENOG502SHKT">
    <property type="taxonomic scope" value="Eukaryota"/>
</dbReference>
<proteinExistence type="predicted"/>
<keyword evidence="2" id="KW-0175">Coiled coil</keyword>
<dbReference type="AlphaFoldDB" id="W9QQC4"/>
<reference evidence="5" key="1">
    <citation type="submission" date="2013-01" db="EMBL/GenBank/DDBJ databases">
        <title>Draft Genome Sequence of a Mulberry Tree, Morus notabilis C.K. Schneid.</title>
        <authorList>
            <person name="He N."/>
            <person name="Zhao S."/>
        </authorList>
    </citation>
    <scope>NUCLEOTIDE SEQUENCE</scope>
</reference>
<dbReference type="Pfam" id="PF03107">
    <property type="entry name" value="C1_2"/>
    <property type="match status" value="2"/>
</dbReference>
<dbReference type="Proteomes" id="UP000030645">
    <property type="component" value="Unassembled WGS sequence"/>
</dbReference>
<dbReference type="PANTHER" id="PTHR46288">
    <property type="entry name" value="PHORBOL-ESTER/DAG-TYPE DOMAIN-CONTAINING PROTEIN"/>
    <property type="match status" value="1"/>
</dbReference>
<feature type="domain" description="DC1" evidence="3">
    <location>
        <begin position="63"/>
        <end position="114"/>
    </location>
</feature>
<sequence>MSEKIRHFSHQHDLVLCRGGLEAPCGICNRLIRTDQNRYFGFECLYRIHEECAELLEYMNHSLHPLHPLKLAKRSLNNNSCCYYCEEPFNNYEGYVYGCDDQKCSNFYMHGSCAVIPLLTIASDADVDGGQDHGVVQYVCHQKPMIPMEHLDEKSSCAIQCDACPKSYKNWDKAVPNEINHTQSFVFRCMDCDFNYHFLCGPLPTTIKYEYHIHSLILSNHSVTDDGSDEYYCDVCEEERDKSFRIYYCEECTYAAHIHCLISEIMKVIKGDTKDVVLRALGEERWDQYLGIMESKSTGHQLKNLTLKHIMDELTKQEKEMLIDPISFGDSDTKNFLRVRHLYYQQLNSRFNVEGSNEDVDRLVQFFLFNAQGDTDIENFSKELSYFTPEEEEGGLLKLLEDKYLRQEVVDVDGYMVPKTLAPVLKGLLHQYGDLCVKKSLSLAMKRITSTLLCIVVDRMGRTMVEDITWDDLKHFYFYLGGIAGFTGLDVDRFAFDYECPGPHFPLSPFLGFEAIRYEKNTRENLVNKIATLEAELERCKKNHEKLKCETHRSQMSDYMKLCLREASKWKNKYCGDQWFSK</sequence>
<dbReference type="PANTHER" id="PTHR46288:SF85">
    <property type="entry name" value="DC1 DOMAIN-CONTAINING PROTEIN"/>
    <property type="match status" value="1"/>
</dbReference>
<dbReference type="InterPro" id="IPR046349">
    <property type="entry name" value="C1-like_sf"/>
</dbReference>
<gene>
    <name evidence="4" type="ORF">L484_017808</name>
</gene>
<evidence type="ECO:0000256" key="2">
    <source>
        <dbReference type="SAM" id="Coils"/>
    </source>
</evidence>
<feature type="domain" description="DC1" evidence="3">
    <location>
        <begin position="211"/>
        <end position="260"/>
    </location>
</feature>
<evidence type="ECO:0000256" key="1">
    <source>
        <dbReference type="ARBA" id="ARBA00022737"/>
    </source>
</evidence>
<dbReference type="SUPFAM" id="SSF57889">
    <property type="entry name" value="Cysteine-rich domain"/>
    <property type="match status" value="2"/>
</dbReference>
<feature type="coiled-coil region" evidence="2">
    <location>
        <begin position="516"/>
        <end position="550"/>
    </location>
</feature>
<dbReference type="InterPro" id="IPR013083">
    <property type="entry name" value="Znf_RING/FYVE/PHD"/>
</dbReference>
<dbReference type="EMBL" id="KE343994">
    <property type="protein sequence ID" value="EXB50271.1"/>
    <property type="molecule type" value="Genomic_DNA"/>
</dbReference>
<dbReference type="InterPro" id="IPR004146">
    <property type="entry name" value="DC1"/>
</dbReference>
<accession>W9QQC4</accession>
<evidence type="ECO:0000313" key="5">
    <source>
        <dbReference type="Proteomes" id="UP000030645"/>
    </source>
</evidence>
<organism evidence="4 5">
    <name type="scientific">Morus notabilis</name>
    <dbReference type="NCBI Taxonomy" id="981085"/>
    <lineage>
        <taxon>Eukaryota</taxon>
        <taxon>Viridiplantae</taxon>
        <taxon>Streptophyta</taxon>
        <taxon>Embryophyta</taxon>
        <taxon>Tracheophyta</taxon>
        <taxon>Spermatophyta</taxon>
        <taxon>Magnoliopsida</taxon>
        <taxon>eudicotyledons</taxon>
        <taxon>Gunneridae</taxon>
        <taxon>Pentapetalae</taxon>
        <taxon>rosids</taxon>
        <taxon>fabids</taxon>
        <taxon>Rosales</taxon>
        <taxon>Moraceae</taxon>
        <taxon>Moreae</taxon>
        <taxon>Morus</taxon>
    </lineage>
</organism>
<evidence type="ECO:0000313" key="4">
    <source>
        <dbReference type="EMBL" id="EXB50271.1"/>
    </source>
</evidence>
<dbReference type="Gene3D" id="3.30.40.10">
    <property type="entry name" value="Zinc/RING finger domain, C3HC4 (zinc finger)"/>
    <property type="match status" value="1"/>
</dbReference>
<keyword evidence="1" id="KW-0677">Repeat</keyword>